<dbReference type="EMBL" id="LS480641">
    <property type="protein sequence ID" value="SPT19734.1"/>
    <property type="molecule type" value="Genomic_DNA"/>
</dbReference>
<dbReference type="InterPro" id="IPR055411">
    <property type="entry name" value="LRR_FXL15/At3g58940/PEG3-like"/>
</dbReference>
<dbReference type="Proteomes" id="UP000280104">
    <property type="component" value="Chromosome II"/>
</dbReference>
<proteinExistence type="predicted"/>
<sequence>MEEAGSDDRISGLSDDLLRDILLRLRSLPAAARTGILSRRWRHVWTSIPELVIDELHVAGRPPSSFLRAVEGALAAYSASNVDVAALTIAVPDVRLCRIEARRVSSWLRVASERVAGTLSLALPRSEPITITHGHGQEVELPPCGRATEIALSLAGAFVLRLRPAASFAALTVLTIQSAAMDGRELGAFVSSMCPRLTDLTLRVSLVACSDVSIRSASLRRLEFGAGCAQRLGVAAPMLEVLVASFLHHAHISAPRLAEAKVQRLHRHHFADDVPRRLRRLDITQLYLNAVAPPRARRFDAVDELRLSALIGMEGYTSFLDDVNNLPVCQTVLSVSLTGDHHGFVPTMLHLLRRSKAIRKLVLETYTQMEDPCSTACPCRLPESYRANNMTLDSLEEIEINTFMGEDDQVEFLEMLVSRCSATRPINVVLNKSYLVPLPTKKVSEMIRSISRPNLRVRLH</sequence>
<evidence type="ECO:0000313" key="2">
    <source>
        <dbReference type="EMBL" id="SPT19734.1"/>
    </source>
</evidence>
<dbReference type="PANTHER" id="PTHR34709:SF68">
    <property type="entry name" value="OS07G0550432 PROTEIN"/>
    <property type="match status" value="1"/>
</dbReference>
<feature type="domain" description="F-box/LRR-repeat protein 15/At3g58940/PEG3-like LRR" evidence="1">
    <location>
        <begin position="161"/>
        <end position="245"/>
    </location>
</feature>
<dbReference type="PANTHER" id="PTHR34709">
    <property type="entry name" value="OS10G0396666 PROTEIN"/>
    <property type="match status" value="1"/>
</dbReference>
<dbReference type="Gramene" id="TraesARI2D03G01270410.1">
    <property type="protein sequence ID" value="TraesARI2D03G01270410.1"/>
    <property type="gene ID" value="TraesARI2D03G01270410"/>
</dbReference>
<dbReference type="AlphaFoldDB" id="A0A7H4LM96"/>
<dbReference type="Gramene" id="TraesJUL2D03G01261880.1">
    <property type="protein sequence ID" value="TraesJUL2D03G01261880.1"/>
    <property type="gene ID" value="TraesJUL2D03G01261880"/>
</dbReference>
<evidence type="ECO:0000313" key="3">
    <source>
        <dbReference type="Proteomes" id="UP000280104"/>
    </source>
</evidence>
<evidence type="ECO:0000259" key="1">
    <source>
        <dbReference type="Pfam" id="PF24758"/>
    </source>
</evidence>
<reference evidence="2 3" key="1">
    <citation type="submission" date="2018-05" db="EMBL/GenBank/DDBJ databases">
        <authorList>
            <person name="Thind KAUR A."/>
        </authorList>
    </citation>
    <scope>NUCLEOTIDE SEQUENCE [LARGE SCALE GENOMIC DNA]</scope>
</reference>
<protein>
    <recommendedName>
        <fullName evidence="1">F-box/LRR-repeat protein 15/At3g58940/PEG3-like LRR domain-containing protein</fullName>
    </recommendedName>
</protein>
<dbReference type="InterPro" id="IPR036047">
    <property type="entry name" value="F-box-like_dom_sf"/>
</dbReference>
<dbReference type="Gramene" id="TraesJAG2D03G01259930.1">
    <property type="protein sequence ID" value="TraesJAG2D03G01259930.1"/>
    <property type="gene ID" value="TraesJAG2D03G01259930"/>
</dbReference>
<dbReference type="Gramene" id="TraesLAC2D03G01205530.1">
    <property type="protein sequence ID" value="TraesLAC2D03G01205530.1"/>
    <property type="gene ID" value="TraesLAC2D03G01205530"/>
</dbReference>
<dbReference type="InterPro" id="IPR055312">
    <property type="entry name" value="FBL15-like"/>
</dbReference>
<gene>
    <name evidence="2" type="ORF">CAMPLR22A2D_LOCUS4358</name>
</gene>
<name>A0A7H4LM96_WHEAT</name>
<dbReference type="Gramene" id="TraesNOR2D03G01270530.1">
    <property type="protein sequence ID" value="TraesNOR2D03G01270530.1"/>
    <property type="gene ID" value="TraesNOR2D03G01270530"/>
</dbReference>
<dbReference type="Pfam" id="PF24758">
    <property type="entry name" value="LRR_At5g56370"/>
    <property type="match status" value="1"/>
</dbReference>
<accession>A0A7H4LM96</accession>
<dbReference type="SUPFAM" id="SSF81383">
    <property type="entry name" value="F-box domain"/>
    <property type="match status" value="1"/>
</dbReference>
<dbReference type="Gramene" id="TraesPARA_EIv1.0_0730860.1">
    <property type="protein sequence ID" value="TraesPARA_EIv1.0_0730860.1.CDS"/>
    <property type="gene ID" value="TraesPARA_EIv1.0_0730860"/>
</dbReference>
<organism evidence="2 3">
    <name type="scientific">Triticum aestivum</name>
    <name type="common">Wheat</name>
    <dbReference type="NCBI Taxonomy" id="4565"/>
    <lineage>
        <taxon>Eukaryota</taxon>
        <taxon>Viridiplantae</taxon>
        <taxon>Streptophyta</taxon>
        <taxon>Embryophyta</taxon>
        <taxon>Tracheophyta</taxon>
        <taxon>Spermatophyta</taxon>
        <taxon>Magnoliopsida</taxon>
        <taxon>Liliopsida</taxon>
        <taxon>Poales</taxon>
        <taxon>Poaceae</taxon>
        <taxon>BOP clade</taxon>
        <taxon>Pooideae</taxon>
        <taxon>Triticodae</taxon>
        <taxon>Triticeae</taxon>
        <taxon>Triticinae</taxon>
        <taxon>Triticum</taxon>
    </lineage>
</organism>